<keyword evidence="2" id="KW-1185">Reference proteome</keyword>
<accession>A0A401ZJ90</accession>
<organism evidence="1 2">
    <name type="scientific">Dictyobacter aurantiacus</name>
    <dbReference type="NCBI Taxonomy" id="1936993"/>
    <lineage>
        <taxon>Bacteria</taxon>
        <taxon>Bacillati</taxon>
        <taxon>Chloroflexota</taxon>
        <taxon>Ktedonobacteria</taxon>
        <taxon>Ktedonobacterales</taxon>
        <taxon>Dictyobacteraceae</taxon>
        <taxon>Dictyobacter</taxon>
    </lineage>
</organism>
<evidence type="ECO:0000313" key="2">
    <source>
        <dbReference type="Proteomes" id="UP000287224"/>
    </source>
</evidence>
<proteinExistence type="predicted"/>
<gene>
    <name evidence="1" type="ORF">KDAU_42540</name>
</gene>
<dbReference type="EMBL" id="BIFQ01000001">
    <property type="protein sequence ID" value="GCE06925.1"/>
    <property type="molecule type" value="Genomic_DNA"/>
</dbReference>
<dbReference type="AlphaFoldDB" id="A0A401ZJ90"/>
<sequence>MAVFRGLAKTQGMESPLIGPFGKKEDFYPFLTVLSHTDSVEDSNYAFTPLDT</sequence>
<dbReference type="Proteomes" id="UP000287224">
    <property type="component" value="Unassembled WGS sequence"/>
</dbReference>
<protein>
    <submittedName>
        <fullName evidence="1">Uncharacterized protein</fullName>
    </submittedName>
</protein>
<reference evidence="2" key="1">
    <citation type="submission" date="2018-12" db="EMBL/GenBank/DDBJ databases">
        <title>Tengunoibacter tsumagoiensis gen. nov., sp. nov., Dictyobacter kobayashii sp. nov., D. alpinus sp. nov., and D. joshuensis sp. nov. and description of Dictyobacteraceae fam. nov. within the order Ktedonobacterales isolated from Tengu-no-mugimeshi.</title>
        <authorList>
            <person name="Wang C.M."/>
            <person name="Zheng Y."/>
            <person name="Sakai Y."/>
            <person name="Toyoda A."/>
            <person name="Minakuchi Y."/>
            <person name="Abe K."/>
            <person name="Yokota A."/>
            <person name="Yabe S."/>
        </authorList>
    </citation>
    <scope>NUCLEOTIDE SEQUENCE [LARGE SCALE GENOMIC DNA]</scope>
    <source>
        <strain evidence="2">S-27</strain>
    </source>
</reference>
<comment type="caution">
    <text evidence="1">The sequence shown here is derived from an EMBL/GenBank/DDBJ whole genome shotgun (WGS) entry which is preliminary data.</text>
</comment>
<evidence type="ECO:0000313" key="1">
    <source>
        <dbReference type="EMBL" id="GCE06925.1"/>
    </source>
</evidence>
<name>A0A401ZJ90_9CHLR</name>